<dbReference type="SUPFAM" id="SSF51735">
    <property type="entry name" value="NAD(P)-binding Rossmann-fold domains"/>
    <property type="match status" value="1"/>
</dbReference>
<dbReference type="InterPro" id="IPR036291">
    <property type="entry name" value="NAD(P)-bd_dom_sf"/>
</dbReference>
<dbReference type="PANTHER" id="PTHR44196:SF1">
    <property type="entry name" value="DEHYDROGENASE_REDUCTASE SDR FAMILY MEMBER 7B"/>
    <property type="match status" value="1"/>
</dbReference>
<evidence type="ECO:0000256" key="2">
    <source>
        <dbReference type="ARBA" id="ARBA00023002"/>
    </source>
</evidence>
<sequence length="236" mass="25093">MTTSNNGKVLLITGASTGIGRATAVLAVAGGWRVVAAARSAQKLAALVDELGAEQAMAVPCDVAEWSQQEAMVRQAVERFGRLDAVFANAGFSKGSSFIEGEHQPQEWRDMVMTNLFGAAATARLTLPELVKTKGHFLITGSVLGRVTSMRNLYAATKWGVTGMAQAIRNEVAAMGVRVTLVEPGIVDTPFWEGLQKPAAPELRSEDVARAVMFAIGQPPHVDVSEIIIRPTGQAH</sequence>
<dbReference type="AlphaFoldDB" id="A0A5C4SAX6"/>
<protein>
    <submittedName>
        <fullName evidence="3">SDR family oxidoreductase</fullName>
    </submittedName>
</protein>
<keyword evidence="4" id="KW-1185">Reference proteome</keyword>
<name>A0A5C4SAX6_CHLTI</name>
<dbReference type="PRINTS" id="PR00081">
    <property type="entry name" value="GDHRDH"/>
</dbReference>
<gene>
    <name evidence="3" type="ORF">FGF66_01340</name>
</gene>
<dbReference type="OrthoDB" id="9775296at2"/>
<organism evidence="3 4">
    <name type="scientific">Chlorobaculum thiosulfatiphilum</name>
    <name type="common">Chlorobium limicola f.sp. thiosulfatophilum</name>
    <dbReference type="NCBI Taxonomy" id="115852"/>
    <lineage>
        <taxon>Bacteria</taxon>
        <taxon>Pseudomonadati</taxon>
        <taxon>Chlorobiota</taxon>
        <taxon>Chlorobiia</taxon>
        <taxon>Chlorobiales</taxon>
        <taxon>Chlorobiaceae</taxon>
        <taxon>Chlorobaculum</taxon>
    </lineage>
</organism>
<comment type="similarity">
    <text evidence="1">Belongs to the short-chain dehydrogenases/reductases (SDR) family.</text>
</comment>
<dbReference type="GO" id="GO:0016491">
    <property type="term" value="F:oxidoreductase activity"/>
    <property type="evidence" value="ECO:0007669"/>
    <property type="project" value="UniProtKB-KW"/>
</dbReference>
<keyword evidence="2" id="KW-0560">Oxidoreductase</keyword>
<dbReference type="Proteomes" id="UP000308271">
    <property type="component" value="Unassembled WGS sequence"/>
</dbReference>
<dbReference type="RefSeq" id="WP_139455892.1">
    <property type="nucleotide sequence ID" value="NZ_VDCH01000001.1"/>
</dbReference>
<dbReference type="GO" id="GO:0016020">
    <property type="term" value="C:membrane"/>
    <property type="evidence" value="ECO:0007669"/>
    <property type="project" value="TreeGrafter"/>
</dbReference>
<reference evidence="3 4" key="1">
    <citation type="submission" date="2019-05" db="EMBL/GenBank/DDBJ databases">
        <title>Draft Whole-Genome sequence of the green sulfur bacterium Chlorobaculum thiosulfatiphilum DSM 249.</title>
        <authorList>
            <person name="Meyer T.E."/>
            <person name="Kyndt J.A."/>
        </authorList>
    </citation>
    <scope>NUCLEOTIDE SEQUENCE [LARGE SCALE GENOMIC DNA]</scope>
    <source>
        <strain evidence="3 4">DSM 249</strain>
    </source>
</reference>
<evidence type="ECO:0000313" key="4">
    <source>
        <dbReference type="Proteomes" id="UP000308271"/>
    </source>
</evidence>
<dbReference type="PANTHER" id="PTHR44196">
    <property type="entry name" value="DEHYDROGENASE/REDUCTASE SDR FAMILY MEMBER 7B"/>
    <property type="match status" value="1"/>
</dbReference>
<accession>A0A5C4SAX6</accession>
<dbReference type="EMBL" id="VDCH01000001">
    <property type="protein sequence ID" value="TNJ40422.1"/>
    <property type="molecule type" value="Genomic_DNA"/>
</dbReference>
<comment type="caution">
    <text evidence="3">The sequence shown here is derived from an EMBL/GenBank/DDBJ whole genome shotgun (WGS) entry which is preliminary data.</text>
</comment>
<evidence type="ECO:0000313" key="3">
    <source>
        <dbReference type="EMBL" id="TNJ40422.1"/>
    </source>
</evidence>
<dbReference type="InterPro" id="IPR002347">
    <property type="entry name" value="SDR_fam"/>
</dbReference>
<dbReference type="Gene3D" id="3.40.50.720">
    <property type="entry name" value="NAD(P)-binding Rossmann-like Domain"/>
    <property type="match status" value="1"/>
</dbReference>
<proteinExistence type="inferred from homology"/>
<dbReference type="Pfam" id="PF00106">
    <property type="entry name" value="adh_short"/>
    <property type="match status" value="1"/>
</dbReference>
<evidence type="ECO:0000256" key="1">
    <source>
        <dbReference type="ARBA" id="ARBA00006484"/>
    </source>
</evidence>